<name>A8B4C6_GIAIC</name>
<dbReference type="RefSeq" id="XP_001709557.1">
    <property type="nucleotide sequence ID" value="XM_001709505.1"/>
</dbReference>
<dbReference type="GeneID" id="5702481"/>
<dbReference type="InterPro" id="IPR052798">
    <property type="entry name" value="Giardia_VSA"/>
</dbReference>
<gene>
    <name evidence="1" type="ORF">GL50803_0014043</name>
</gene>
<proteinExistence type="predicted"/>
<dbReference type="PANTHER" id="PTHR23275">
    <property type="entry name" value="CABRIOLET.-RELATED"/>
    <property type="match status" value="1"/>
</dbReference>
<dbReference type="InterPro" id="IPR005127">
    <property type="entry name" value="Giardia_VSP"/>
</dbReference>
<comment type="caution">
    <text evidence="1">The sequence shown here is derived from an EMBL/GenBank/DDBJ whole genome shotgun (WGS) entry which is preliminary data.</text>
</comment>
<dbReference type="Proteomes" id="UP000001548">
    <property type="component" value="Unassembled WGS sequence"/>
</dbReference>
<protein>
    <submittedName>
        <fullName evidence="1">VSP</fullName>
    </submittedName>
</protein>
<reference evidence="1 2" key="1">
    <citation type="journal article" date="2007" name="Science">
        <title>Genomic minimalism in the early diverging intestinal parasite Giardia lamblia.</title>
        <authorList>
            <person name="Morrison H.G."/>
            <person name="McArthur A.G."/>
            <person name="Gillin F.D."/>
            <person name="Aley S.B."/>
            <person name="Adam R.D."/>
            <person name="Olsen G.J."/>
            <person name="Best A.A."/>
            <person name="Cande W.Z."/>
            <person name="Chen F."/>
            <person name="Cipriano M.J."/>
            <person name="Davids B.J."/>
            <person name="Dawson S.C."/>
            <person name="Elmendorf H.G."/>
            <person name="Hehl A.B."/>
            <person name="Holder M.E."/>
            <person name="Huse S.M."/>
            <person name="Kim U.U."/>
            <person name="Lasek-Nesselquist E."/>
            <person name="Manning G."/>
            <person name="Nigam A."/>
            <person name="Nixon J.E."/>
            <person name="Palm D."/>
            <person name="Passamaneck N.E."/>
            <person name="Prabhu A."/>
            <person name="Reich C.I."/>
            <person name="Reiner D.S."/>
            <person name="Samuelson J."/>
            <person name="Svard S.G."/>
            <person name="Sogin M.L."/>
        </authorList>
    </citation>
    <scope>NUCLEOTIDE SEQUENCE [LARGE SCALE GENOMIC DNA]</scope>
    <source>
        <strain evidence="1 2">WB C6</strain>
    </source>
</reference>
<dbReference type="AlphaFoldDB" id="A8B4C6"/>
<dbReference type="OMA" id="CTEANYF"/>
<dbReference type="EMBL" id="AACB03000002">
    <property type="protein sequence ID" value="KAE8303660.1"/>
    <property type="molecule type" value="Genomic_DNA"/>
</dbReference>
<dbReference type="PANTHER" id="PTHR23275:SF100">
    <property type="entry name" value="EGF-LIKE DOMAIN-CONTAINING PROTEIN"/>
    <property type="match status" value="1"/>
</dbReference>
<evidence type="ECO:0000313" key="2">
    <source>
        <dbReference type="Proteomes" id="UP000001548"/>
    </source>
</evidence>
<keyword evidence="2" id="KW-1185">Reference proteome</keyword>
<dbReference type="HOGENOM" id="CLU_022643_0_0_1"/>
<evidence type="ECO:0000313" key="1">
    <source>
        <dbReference type="EMBL" id="KAE8303660.1"/>
    </source>
</evidence>
<dbReference type="KEGG" id="gla:GL50803_0014043"/>
<dbReference type="Pfam" id="PF03302">
    <property type="entry name" value="VSP"/>
    <property type="match status" value="1"/>
</dbReference>
<organism evidence="1 2">
    <name type="scientific">Giardia intestinalis (strain ATCC 50803 / WB clone C6)</name>
    <name type="common">Giardia lamblia</name>
    <dbReference type="NCBI Taxonomy" id="184922"/>
    <lineage>
        <taxon>Eukaryota</taxon>
        <taxon>Metamonada</taxon>
        <taxon>Diplomonadida</taxon>
        <taxon>Hexamitidae</taxon>
        <taxon>Giardiinae</taxon>
        <taxon>Giardia</taxon>
    </lineage>
</organism>
<sequence length="239" mass="23913">MLLVPLYFILGVLTATCTGRAQNNCANNKCEMLGATEICTQCNAGYVPIGGVCTAHNDQAVVAGTGAGCQKTGDTAVDGGSTVCEKCTEANYFLFMGGCYKTGEAPGNLICTAAASGKCSACVENGNVFKNKNSSPTLGTECILCSDDTGSNNNKGVANCATCTAPSADSGTATCKTCLPEFALDGSANACISNSGTGGNVNKSGLSTGAIAGIAVAVVIVVGGLVGFLCWWFLCRGKA</sequence>
<accession>A8B4C6</accession>
<dbReference type="VEuPathDB" id="GiardiaDB:GL50803_14043"/>